<keyword evidence="3" id="KW-1185">Reference proteome</keyword>
<dbReference type="Proteomes" id="UP001249851">
    <property type="component" value="Unassembled WGS sequence"/>
</dbReference>
<reference evidence="2" key="1">
    <citation type="journal article" date="2023" name="G3 (Bethesda)">
        <title>Whole genome assembly and annotation of the endangered Caribbean coral Acropora cervicornis.</title>
        <authorList>
            <person name="Selwyn J.D."/>
            <person name="Vollmer S.V."/>
        </authorList>
    </citation>
    <scope>NUCLEOTIDE SEQUENCE</scope>
    <source>
        <strain evidence="2">K2</strain>
    </source>
</reference>
<comment type="caution">
    <text evidence="2">The sequence shown here is derived from an EMBL/GenBank/DDBJ whole genome shotgun (WGS) entry which is preliminary data.</text>
</comment>
<gene>
    <name evidence="2" type="ORF">P5673_018124</name>
</gene>
<feature type="compositionally biased region" description="Polar residues" evidence="1">
    <location>
        <begin position="98"/>
        <end position="107"/>
    </location>
</feature>
<sequence>MKRANHSGLTASPSGVTYGKAKPGMSHLHRALPEFYYRAIPDEVKTEVKKEANSSQRSDEDLLKEIFKVHKDALANTSAKPAPQSGVADHYKKLQTPKPKSTSFGTNVDGTLRVSDASYAMSHMTLKIVRDLKENLWVKEGRF</sequence>
<reference evidence="2" key="2">
    <citation type="journal article" date="2023" name="Science">
        <title>Genomic signatures of disease resistance in endangered staghorn corals.</title>
        <authorList>
            <person name="Vollmer S.V."/>
            <person name="Selwyn J.D."/>
            <person name="Despard B.A."/>
            <person name="Roesel C.L."/>
        </authorList>
    </citation>
    <scope>NUCLEOTIDE SEQUENCE</scope>
    <source>
        <strain evidence="2">K2</strain>
    </source>
</reference>
<dbReference type="EMBL" id="JARQWQ010000040">
    <property type="protein sequence ID" value="KAK2559482.1"/>
    <property type="molecule type" value="Genomic_DNA"/>
</dbReference>
<protein>
    <submittedName>
        <fullName evidence="2">Uncharacterized protein</fullName>
    </submittedName>
</protein>
<evidence type="ECO:0000313" key="3">
    <source>
        <dbReference type="Proteomes" id="UP001249851"/>
    </source>
</evidence>
<feature type="region of interest" description="Disordered" evidence="1">
    <location>
        <begin position="1"/>
        <end position="23"/>
    </location>
</feature>
<name>A0AAD9QDP3_ACRCE</name>
<evidence type="ECO:0000256" key="1">
    <source>
        <dbReference type="SAM" id="MobiDB-lite"/>
    </source>
</evidence>
<organism evidence="2 3">
    <name type="scientific">Acropora cervicornis</name>
    <name type="common">Staghorn coral</name>
    <dbReference type="NCBI Taxonomy" id="6130"/>
    <lineage>
        <taxon>Eukaryota</taxon>
        <taxon>Metazoa</taxon>
        <taxon>Cnidaria</taxon>
        <taxon>Anthozoa</taxon>
        <taxon>Hexacorallia</taxon>
        <taxon>Scleractinia</taxon>
        <taxon>Astrocoeniina</taxon>
        <taxon>Acroporidae</taxon>
        <taxon>Acropora</taxon>
    </lineage>
</organism>
<proteinExistence type="predicted"/>
<feature type="region of interest" description="Disordered" evidence="1">
    <location>
        <begin position="77"/>
        <end position="107"/>
    </location>
</feature>
<evidence type="ECO:0000313" key="2">
    <source>
        <dbReference type="EMBL" id="KAK2559482.1"/>
    </source>
</evidence>
<dbReference type="AlphaFoldDB" id="A0AAD9QDP3"/>
<accession>A0AAD9QDP3</accession>